<comment type="caution">
    <text evidence="1">The sequence shown here is derived from an EMBL/GenBank/DDBJ whole genome shotgun (WGS) entry which is preliminary data.</text>
</comment>
<reference evidence="1 2" key="1">
    <citation type="submission" date="2016-03" db="EMBL/GenBank/DDBJ databases">
        <title>Genome sequence of Providencia stuartii strain, isolated from the salivary glands of larval Lucilia sericata.</title>
        <authorList>
            <person name="Yuan Y."/>
            <person name="Zhang Y."/>
            <person name="Fu S."/>
            <person name="Crippen T.L."/>
            <person name="Visi D."/>
            <person name="Benbow M.E."/>
            <person name="Allen M."/>
            <person name="Tomberlin J.K."/>
            <person name="Sze S.-H."/>
            <person name="Tarone A.M."/>
        </authorList>
    </citation>
    <scope>NUCLEOTIDE SEQUENCE [LARGE SCALE GENOMIC DNA]</scope>
    <source>
        <strain evidence="1 2">Crippen</strain>
    </source>
</reference>
<evidence type="ECO:0000313" key="2">
    <source>
        <dbReference type="Proteomes" id="UP000179588"/>
    </source>
</evidence>
<organism evidence="1 2">
    <name type="scientific">Providencia stuartii</name>
    <dbReference type="NCBI Taxonomy" id="588"/>
    <lineage>
        <taxon>Bacteria</taxon>
        <taxon>Pseudomonadati</taxon>
        <taxon>Pseudomonadota</taxon>
        <taxon>Gammaproteobacteria</taxon>
        <taxon>Enterobacterales</taxon>
        <taxon>Morganellaceae</taxon>
        <taxon>Providencia</taxon>
    </lineage>
</organism>
<evidence type="ECO:0000313" key="1">
    <source>
        <dbReference type="EMBL" id="OHT24092.1"/>
    </source>
</evidence>
<accession>A0A1S1HQI1</accession>
<protein>
    <submittedName>
        <fullName evidence="1">Uncharacterized protein</fullName>
    </submittedName>
</protein>
<proteinExistence type="predicted"/>
<keyword evidence="2" id="KW-1185">Reference proteome</keyword>
<dbReference type="Proteomes" id="UP000179588">
    <property type="component" value="Unassembled WGS sequence"/>
</dbReference>
<sequence>MPDFHSIVTEYWFKKMSGDVQHFENESFCLTINNSLDESNSIMVLGVVNGKTRVTLSSKVAEALMLSKIEITNLEQLEVYLAEKNLNYMVPITFIIFLIKIN</sequence>
<name>A0A1S1HQI1_PROST</name>
<gene>
    <name evidence="1" type="ORF">A3Q29_05365</name>
</gene>
<dbReference type="AlphaFoldDB" id="A0A1S1HQI1"/>
<dbReference type="EMBL" id="LVIE01000168">
    <property type="protein sequence ID" value="OHT24092.1"/>
    <property type="molecule type" value="Genomic_DNA"/>
</dbReference>